<sequence>MPMFTAKDVDLTLDKMKNKAIDIPADIKFLSNLLNGSGEERPRLWFIDTEFGRNRVIDGSKVIHEVAIVNAKGECVVKLKFAKQSSVLISKASGERLAQAIKECNIQPGDYMIEYGSYNVDTDLVRRALSESGQDTTILPPKNHCYHLVRSMRATIKAIIPKLDNFCQEVLFRIFFIRHRLVGKNHYADVDAVQLQLLFFKVLVPLTKAPAERSFDASVLKSVKEFFPEATAHLEQQTLDSWLLQTSNSYEDSEDQD</sequence>
<name>A0A0G2EPX5_9PEZI</name>
<proteinExistence type="predicted"/>
<gene>
    <name evidence="1" type="ORF">UCDDS831_g02523</name>
</gene>
<evidence type="ECO:0000313" key="1">
    <source>
        <dbReference type="EMBL" id="KKY24191.1"/>
    </source>
</evidence>
<accession>A0A0G2EPX5</accession>
<protein>
    <submittedName>
        <fullName evidence="1">Putative zinc finger protein 76 (Expressed in testis)</fullName>
    </submittedName>
</protein>
<dbReference type="AlphaFoldDB" id="A0A0G2EPX5"/>
<evidence type="ECO:0000313" key="2">
    <source>
        <dbReference type="Proteomes" id="UP000034182"/>
    </source>
</evidence>
<organism evidence="1 2">
    <name type="scientific">Diplodia seriata</name>
    <dbReference type="NCBI Taxonomy" id="420778"/>
    <lineage>
        <taxon>Eukaryota</taxon>
        <taxon>Fungi</taxon>
        <taxon>Dikarya</taxon>
        <taxon>Ascomycota</taxon>
        <taxon>Pezizomycotina</taxon>
        <taxon>Dothideomycetes</taxon>
        <taxon>Dothideomycetes incertae sedis</taxon>
        <taxon>Botryosphaeriales</taxon>
        <taxon>Botryosphaeriaceae</taxon>
        <taxon>Diplodia</taxon>
    </lineage>
</organism>
<comment type="caution">
    <text evidence="1">The sequence shown here is derived from an EMBL/GenBank/DDBJ whole genome shotgun (WGS) entry which is preliminary data.</text>
</comment>
<reference evidence="1 2" key="2">
    <citation type="submission" date="2015-05" db="EMBL/GenBank/DDBJ databases">
        <title>Distinctive expansion of gene families associated with plant cell wall degradation and secondary metabolism in the genomes of grapevine trunk pathogens.</title>
        <authorList>
            <person name="Lawrence D.P."/>
            <person name="Travadon R."/>
            <person name="Rolshausen P.E."/>
            <person name="Baumgartner K."/>
        </authorList>
    </citation>
    <scope>NUCLEOTIDE SEQUENCE [LARGE SCALE GENOMIC DNA]</scope>
    <source>
        <strain evidence="1">DS831</strain>
    </source>
</reference>
<reference evidence="1 2" key="1">
    <citation type="submission" date="2015-03" db="EMBL/GenBank/DDBJ databases">
        <authorList>
            <person name="Morales-Cruz A."/>
            <person name="Amrine K.C."/>
            <person name="Cantu D."/>
        </authorList>
    </citation>
    <scope>NUCLEOTIDE SEQUENCE [LARGE SCALE GENOMIC DNA]</scope>
    <source>
        <strain evidence="1">DS831</strain>
    </source>
</reference>
<dbReference type="Proteomes" id="UP000034182">
    <property type="component" value="Unassembled WGS sequence"/>
</dbReference>
<dbReference type="EMBL" id="LAQI01000061">
    <property type="protein sequence ID" value="KKY24191.1"/>
    <property type="molecule type" value="Genomic_DNA"/>
</dbReference>